<comment type="caution">
    <text evidence="1">The sequence shown here is derived from an EMBL/GenBank/DDBJ whole genome shotgun (WGS) entry which is preliminary data.</text>
</comment>
<reference evidence="1" key="1">
    <citation type="submission" date="2020-05" db="EMBL/GenBank/DDBJ databases">
        <title>Mycena genomes resolve the evolution of fungal bioluminescence.</title>
        <authorList>
            <person name="Tsai I.J."/>
        </authorList>
    </citation>
    <scope>NUCLEOTIDE SEQUENCE</scope>
    <source>
        <strain evidence="1">CCC161011</strain>
    </source>
</reference>
<gene>
    <name evidence="1" type="ORF">MVEN_02579200</name>
</gene>
<dbReference type="AlphaFoldDB" id="A0A8H6WT76"/>
<dbReference type="Proteomes" id="UP000620124">
    <property type="component" value="Unassembled WGS sequence"/>
</dbReference>
<sequence>MLLMNVCNPWSEIALPTPALWATVSLDSRRVQILEIWLKRARNYPLDIAFNGLYSGASIVVGQYAKQLKHLGIRGTYLLIDCSTDLGCLPRLETLKIDNIIMPEGDCPDFRRTQVIGIFDDTTETLVPPHLRCLRLDANVILDYVLLPTLQTLAFPLQNASATSALSRFLQRSRPPLQKLILKLSSSFPTLLECVRLVPLLTDLELDGRRESRGPEDLFFALADSSSQLLPHLRTLIIRDHYLNPSESSYQTVIRTLSVRRGQLVSFRLMAHHFSSEPPIDVCARLRQMVADGMDIYVGSYRRNFISESG</sequence>
<protein>
    <recommendedName>
        <fullName evidence="3">F-box domain-containing protein</fullName>
    </recommendedName>
</protein>
<keyword evidence="2" id="KW-1185">Reference proteome</keyword>
<evidence type="ECO:0008006" key="3">
    <source>
        <dbReference type="Google" id="ProtNLM"/>
    </source>
</evidence>
<dbReference type="EMBL" id="JACAZI010000039">
    <property type="protein sequence ID" value="KAF7326853.1"/>
    <property type="molecule type" value="Genomic_DNA"/>
</dbReference>
<dbReference type="SUPFAM" id="SSF52047">
    <property type="entry name" value="RNI-like"/>
    <property type="match status" value="1"/>
</dbReference>
<evidence type="ECO:0000313" key="2">
    <source>
        <dbReference type="Proteomes" id="UP000620124"/>
    </source>
</evidence>
<organism evidence="1 2">
    <name type="scientific">Mycena venus</name>
    <dbReference type="NCBI Taxonomy" id="2733690"/>
    <lineage>
        <taxon>Eukaryota</taxon>
        <taxon>Fungi</taxon>
        <taxon>Dikarya</taxon>
        <taxon>Basidiomycota</taxon>
        <taxon>Agaricomycotina</taxon>
        <taxon>Agaricomycetes</taxon>
        <taxon>Agaricomycetidae</taxon>
        <taxon>Agaricales</taxon>
        <taxon>Marasmiineae</taxon>
        <taxon>Mycenaceae</taxon>
        <taxon>Mycena</taxon>
    </lineage>
</organism>
<evidence type="ECO:0000313" key="1">
    <source>
        <dbReference type="EMBL" id="KAF7326853.1"/>
    </source>
</evidence>
<proteinExistence type="predicted"/>
<name>A0A8H6WT76_9AGAR</name>
<accession>A0A8H6WT76</accession>